<dbReference type="InterPro" id="IPR011050">
    <property type="entry name" value="Pectin_lyase_fold/virulence"/>
</dbReference>
<dbReference type="InterPro" id="IPR057393">
    <property type="entry name" value="PIC_HAP1_IgA0_b-sol2"/>
</dbReference>
<dbReference type="AlphaFoldDB" id="A0A378MUP1"/>
<dbReference type="Pfam" id="PF03212">
    <property type="entry name" value="Pertactin"/>
    <property type="match status" value="1"/>
</dbReference>
<dbReference type="InterPro" id="IPR036709">
    <property type="entry name" value="Autotransporte_beta_dom_sf"/>
</dbReference>
<dbReference type="InterPro" id="IPR012332">
    <property type="entry name" value="Autotransporter_pectin_lyase_C"/>
</dbReference>
<dbReference type="EMBL" id="UGPN01000002">
    <property type="protein sequence ID" value="STY59085.1"/>
    <property type="molecule type" value="Genomic_DNA"/>
</dbReference>
<dbReference type="Pfam" id="PF24078">
    <property type="entry name" value="Beta-sol_PIC_HAP1_IgA0_2nd"/>
    <property type="match status" value="1"/>
</dbReference>
<feature type="domain" description="PIC/HAP1/IgA0-like second beta-solenoid repeat region" evidence="4">
    <location>
        <begin position="8"/>
        <end position="154"/>
    </location>
</feature>
<name>A0A378MUP1_MANHA</name>
<dbReference type="Pfam" id="PF03797">
    <property type="entry name" value="Autotransporter"/>
    <property type="match status" value="1"/>
</dbReference>
<proteinExistence type="predicted"/>
<dbReference type="PRINTS" id="PR00921">
    <property type="entry name" value="IGASERPTASE"/>
</dbReference>
<gene>
    <name evidence="5" type="primary">iga_1</name>
    <name evidence="5" type="ORF">NCTC10638_00233</name>
</gene>
<dbReference type="Gene3D" id="2.40.128.130">
    <property type="entry name" value="Autotransporter beta-domain"/>
    <property type="match status" value="1"/>
</dbReference>
<evidence type="ECO:0000256" key="1">
    <source>
        <dbReference type="SAM" id="Coils"/>
    </source>
</evidence>
<dbReference type="InterPro" id="IPR005546">
    <property type="entry name" value="Autotransporte_beta"/>
</dbReference>
<organism evidence="5 6">
    <name type="scientific">Mannheimia haemolytica</name>
    <name type="common">Pasteurella haemolytica</name>
    <dbReference type="NCBI Taxonomy" id="75985"/>
    <lineage>
        <taxon>Bacteria</taxon>
        <taxon>Pseudomonadati</taxon>
        <taxon>Pseudomonadota</taxon>
        <taxon>Gammaproteobacteria</taxon>
        <taxon>Pasteurellales</taxon>
        <taxon>Pasteurellaceae</taxon>
        <taxon>Mannheimia</taxon>
    </lineage>
</organism>
<dbReference type="InterPro" id="IPR000710">
    <property type="entry name" value="Peptidase_S6"/>
</dbReference>
<dbReference type="GO" id="GO:0006508">
    <property type="term" value="P:proteolysis"/>
    <property type="evidence" value="ECO:0007669"/>
    <property type="project" value="InterPro"/>
</dbReference>
<dbReference type="Proteomes" id="UP000254802">
    <property type="component" value="Unassembled WGS sequence"/>
</dbReference>
<evidence type="ECO:0000313" key="5">
    <source>
        <dbReference type="EMBL" id="STY59085.1"/>
    </source>
</evidence>
<dbReference type="InterPro" id="IPR004899">
    <property type="entry name" value="Pertactin_central"/>
</dbReference>
<reference evidence="5 6" key="1">
    <citation type="submission" date="2018-06" db="EMBL/GenBank/DDBJ databases">
        <authorList>
            <consortium name="Pathogen Informatics"/>
            <person name="Doyle S."/>
        </authorList>
    </citation>
    <scope>NUCLEOTIDE SEQUENCE [LARGE SCALE GENOMIC DNA]</scope>
    <source>
        <strain evidence="5 6">NCTC10638</strain>
    </source>
</reference>
<dbReference type="GO" id="GO:0004252">
    <property type="term" value="F:serine-type endopeptidase activity"/>
    <property type="evidence" value="ECO:0007669"/>
    <property type="project" value="InterPro"/>
</dbReference>
<evidence type="ECO:0000259" key="4">
    <source>
        <dbReference type="Pfam" id="PF24078"/>
    </source>
</evidence>
<keyword evidence="5" id="KW-0378">Hydrolase</keyword>
<evidence type="ECO:0000313" key="6">
    <source>
        <dbReference type="Proteomes" id="UP000254802"/>
    </source>
</evidence>
<dbReference type="SUPFAM" id="SSF103515">
    <property type="entry name" value="Autotransporter"/>
    <property type="match status" value="1"/>
</dbReference>
<accession>A0A378MUP1</accession>
<protein>
    <submittedName>
        <fullName evidence="5">IgA-specific serine endopeptidase autotransporter</fullName>
        <ecNumber evidence="5">3.4.21.72</ecNumber>
    </submittedName>
</protein>
<feature type="domain" description="Pertactin central region" evidence="2">
    <location>
        <begin position="168"/>
        <end position="273"/>
    </location>
</feature>
<dbReference type="SUPFAM" id="SSF51126">
    <property type="entry name" value="Pectin lyase-like"/>
    <property type="match status" value="1"/>
</dbReference>
<evidence type="ECO:0000259" key="3">
    <source>
        <dbReference type="Pfam" id="PF03797"/>
    </source>
</evidence>
<keyword evidence="1" id="KW-0175">Coiled coil</keyword>
<dbReference type="EC" id="3.4.21.72" evidence="5"/>
<evidence type="ECO:0000259" key="2">
    <source>
        <dbReference type="Pfam" id="PF03212"/>
    </source>
</evidence>
<sequence>MSAENDAEIILSGRPIPYARQVLDENKKTINKEIIKEGEWINRTFSATTFQAKDNGKIEVSRNVVEVNGNFNLSDNATAQVGFTQGKSQSCVRSDRTGIASCNLSVLSDKDLHSWQRTTVNSDIKLTQNARFELGSKADLIGTIESNGDSQINLRNGSSWVMTGNSNVNKLNVDNATITLDNNVGEPNTLNINSLSGSGVINFITYFAQTISDLINVEHASGAFKAKISQIGTPTNDQKIKLLETKSENNFNFTLDDSDIVRGDFRYTLKKEGLAYYLSPEKTEEAKAREEAARKAAEEAEKARLAQEAARKAAEEAEKARLAQEEAARKAAEEAEKARFAQEEAARKVAEEAEKARLAQEEAARKAAEEAGKTRAVSLSSELAAQTNAVLGVTSALDLLVRKDKDERANVWSKYEYQTTKYQSGNSAFKQDFSLVQVGAEKYLGDHNLVIGTILSQSRANNDFQNYYNGKGDLTMFSFYGKKTWENGIYVGIDGSIGVRITN</sequence>
<dbReference type="Gene3D" id="2.160.20.20">
    <property type="match status" value="2"/>
</dbReference>
<feature type="coiled-coil region" evidence="1">
    <location>
        <begin position="283"/>
        <end position="371"/>
    </location>
</feature>
<feature type="domain" description="Autotransporter" evidence="3">
    <location>
        <begin position="411"/>
        <end position="497"/>
    </location>
</feature>